<keyword evidence="2 3" id="KW-0802">TPR repeat</keyword>
<dbReference type="InterPro" id="IPR011990">
    <property type="entry name" value="TPR-like_helical_dom_sf"/>
</dbReference>
<gene>
    <name evidence="5" type="ORF">GCM10023213_38310</name>
</gene>
<dbReference type="Gene3D" id="1.25.40.10">
    <property type="entry name" value="Tetratricopeptide repeat domain"/>
    <property type="match status" value="3"/>
</dbReference>
<organism evidence="5 6">
    <name type="scientific">Prosthecobacter algae</name>
    <dbReference type="NCBI Taxonomy" id="1144682"/>
    <lineage>
        <taxon>Bacteria</taxon>
        <taxon>Pseudomonadati</taxon>
        <taxon>Verrucomicrobiota</taxon>
        <taxon>Verrucomicrobiia</taxon>
        <taxon>Verrucomicrobiales</taxon>
        <taxon>Verrucomicrobiaceae</taxon>
        <taxon>Prosthecobacter</taxon>
    </lineage>
</organism>
<evidence type="ECO:0000313" key="5">
    <source>
        <dbReference type="EMBL" id="GAA5145944.1"/>
    </source>
</evidence>
<dbReference type="PANTHER" id="PTHR45586">
    <property type="entry name" value="TPR REPEAT-CONTAINING PROTEIN PA4667"/>
    <property type="match status" value="1"/>
</dbReference>
<feature type="repeat" description="TPR" evidence="3">
    <location>
        <begin position="73"/>
        <end position="106"/>
    </location>
</feature>
<dbReference type="PROSITE" id="PS50005">
    <property type="entry name" value="TPR"/>
    <property type="match status" value="1"/>
</dbReference>
<feature type="region of interest" description="Disordered" evidence="4">
    <location>
        <begin position="1462"/>
        <end position="1485"/>
    </location>
</feature>
<name>A0ABP9PKR4_9BACT</name>
<evidence type="ECO:0000313" key="6">
    <source>
        <dbReference type="Proteomes" id="UP001499852"/>
    </source>
</evidence>
<dbReference type="InterPro" id="IPR051012">
    <property type="entry name" value="CellSynth/LPSAsmb/PSIAsmb"/>
</dbReference>
<proteinExistence type="predicted"/>
<comment type="caution">
    <text evidence="5">The sequence shown here is derived from an EMBL/GenBank/DDBJ whole genome shotgun (WGS) entry which is preliminary data.</text>
</comment>
<dbReference type="Proteomes" id="UP001499852">
    <property type="component" value="Unassembled WGS sequence"/>
</dbReference>
<evidence type="ECO:0008006" key="7">
    <source>
        <dbReference type="Google" id="ProtNLM"/>
    </source>
</evidence>
<reference evidence="6" key="1">
    <citation type="journal article" date="2019" name="Int. J. Syst. Evol. Microbiol.">
        <title>The Global Catalogue of Microorganisms (GCM) 10K type strain sequencing project: providing services to taxonomists for standard genome sequencing and annotation.</title>
        <authorList>
            <consortium name="The Broad Institute Genomics Platform"/>
            <consortium name="The Broad Institute Genome Sequencing Center for Infectious Disease"/>
            <person name="Wu L."/>
            <person name="Ma J."/>
        </authorList>
    </citation>
    <scope>NUCLEOTIDE SEQUENCE [LARGE SCALE GENOMIC DNA]</scope>
    <source>
        <strain evidence="6">JCM 18053</strain>
    </source>
</reference>
<keyword evidence="1" id="KW-0677">Repeat</keyword>
<dbReference type="PANTHER" id="PTHR45586:SF1">
    <property type="entry name" value="LIPOPOLYSACCHARIDE ASSEMBLY PROTEIN B"/>
    <property type="match status" value="1"/>
</dbReference>
<dbReference type="InterPro" id="IPR019734">
    <property type="entry name" value="TPR_rpt"/>
</dbReference>
<dbReference type="Pfam" id="PF13432">
    <property type="entry name" value="TPR_16"/>
    <property type="match status" value="4"/>
</dbReference>
<evidence type="ECO:0000256" key="4">
    <source>
        <dbReference type="SAM" id="MobiDB-lite"/>
    </source>
</evidence>
<feature type="compositionally biased region" description="Low complexity" evidence="4">
    <location>
        <begin position="1468"/>
        <end position="1482"/>
    </location>
</feature>
<accession>A0ABP9PKR4</accession>
<sequence length="3740" mass="417283">MDRRFVFFSLLFTQLLGAQEPPAEAKRYHELLLRRPQAGTMFDRFHDAWLEAAPAEDLLKFLENRVQGAEAKAADHRLLALLHARRGQDAEALKALDAALKLAPKDAEAWFEKARVQARQSDFEGALKSLEAATAAAPGEQLRVDIARQQGRALLRLNRTPEALQTWLGLAKEHPTDLDLAEDVVELMAEEGLYAEAAAEAKTLVERTKAPSEKLARQLRLGDLLLRAEKRDEALAVLEAALVQSGQDSWVEADVLSRLDQVFRREDDLDGLKQRLEALTKFHAQRVNIGLAFARVQGEMGDAEAAVKLFRELLARNPGRRDLQEAYLSLLEGLDRIAEAAEQAQVLVKQHPDDKELLIHLATLEERQKRLPEAQTALTAYLEKSVVNGVAPENDHLRIARLLENWDLKEEAEAAYQKLVAAHPESVSAREALAHYLHRTKDDEAALKIWKALVQKGELEDVLRAGQALLAHGLTKEAQELLVTREKDLAEQTRFLGLLTQLALTNKQSDKAVAWSRKRLALTGEASGLQEAVKLAHQAIRDGQMAAKIIAELKGQAEMTIPDRCLLAELLEEAGQPQEAEAALQAPQATPAQQLMLSTQQVRLLEQRQDWAGAAEALALGMQLPGGMTSDRAQQLARLHRRTLAYDKALTALAEWKKLSPGAVQPWLEESAILMEQAKQSAALDVLRAASRKFSDDTDVMSTLAAALAAAGKMEEARTAYMALYEQTEDPVAKLRFLTPLAQMSQYSGALPRLLEDFQQRQRQNRASALPWLALATLHAATNNDEERRRCLYEASRLRPKDLSLLTEIARIEEENGLYEAALRTLNAAAPLDSSPATRQKIAALMIENGDEEAGYRLIFELAGVSTASARAIESMADTLCEHGQWHRAISLLDPLLPRFPKDYRLHYLKAVALEEEGRQEEAIAAFVHLMSLHEELPEVLAAAPAANAQQPQSFSLELPSLPPGTAEWLQLPSVSYLAYQHRQKQRGSYGHMHGYMQMNRPAQGALPSGWVQQPANVTNLSAMALYHLVEMGQGLKVDERASLVRHMEAAGIRDSALLLEVPVYEGQLGIPPDLLEAHPDHQALHALWLMHVNQFQGDLLPSLKRCVALFKDSYPLLAFQAGMAALALNESQGDALAGEVLANAKNLPEGNNNAMGYLLSAVQRRLQASADGPPLPTELTQQVMALTQEWSESLYRQQSSKQQPWSGYSLIMLFVALENWEGVADLLEKENAVHLSSKTPLVQQQRYPSSQFEPQPLPAMWSGLEVAPSMTQIFQQLGRGRNGLGFPGGSVSFGGSETEEAEDGDAGTQAGLRKMTAGLKTPSLKLLLNCMRGLEEGKAGLAELTKQPDLKTDDWLFAASLAQSLQDFPRQIACLREVSARKPDAMVQQTVDNALIFGALQVVNSGSVLSPEIKPAVLESFERRRAALPASPPNSYLVDVAATLGFTEQLELLTKAAATRQPSAQVSRSSSSNPYSRRQSQTQQGPYGKLDKLLADQNQAAVFAEFQQQVGRIGDLWFGVNWGNADNELQALRGVLDKRQATGRLMEELKAAPKTGWQNLQREAAFFELMGHDQTAVETYEAALALRPRNWEVRSRLALLLARKDVEKALPHLAAIPRLELRQALQRICQEISPRSYSGRVFEHRLAVIRLMTAYVEKHLDPKRRLDPALISQFSQMPNYIQQGEYNDLSFPALYETNPPREALSDAATKVRDQLRSAHDAFCLALMKIPMLAQSGFGPYAGLAEKDGQPPEKLETLAQEILNRQILARRYAPNLGYWFGRSPSRYGGQSNQISMPQPEDILLRVLVARKEEAKIETELLPLIRKASGPAAEKQMRAYTRLLTCPEVEFLAAARIWNRSQEEIGSVSGYQEITRIWAERRFSAPIHDIYLEKLKSRNFNVNMQQIAGYMQILAKAGKMDAAATFLNQTRNILLGKEEEERRKSLAEFVSMQDSPNRRYGMYNPNAAATRWQIYLSLLSEVIRQGPAHVGIRLAREDGMLDEPGLFSQICGNLFDQGIVQGPTADLIAVLDDFRLLAPAKDFRLWFSQKGQNYTVFQTFLGRMDDNSSNIKKARDLLIEALQKRQPQTFGTDLVVTLLSNQSSAMGPPFSEFLKRRGKELPSLSSTAKHEMSVLINRNGYNLMQALDAEALTMLEPLTQAQRERSAQMAEVILAATTWEQAKLEEYNTDERLVQIIRDVAATDPDKAARVLKHSVGLLKQTPAQLQSNSANGGPVFDLLVQMGQVPKLMNITLELAQKEGLSSTWTSRYTYGMEEGNALNQPQHVLAMFQDTPFVAEAKDFRGLIIPGRSEGSALVRMCGILRSSSYRLSAAALTKDLQDRNPKTFGVRLTLALLDNAPKALETFLISETEALGQLPGAEASGLLVALGARDSMYRMPHRLTESLQMALAPLFEAQAEDDKAVMEAFLEVPSLQAGGRAHGESEELAAKLRRYVRRHPKEALPIFEKLTLLFAAESRSQHSLAHTPLAYWLRQCAQIPELFGTAMQRAETEGLTEERDWLNSLYGGLNEGQQLQDAASLVTLLKGSPFLGQSKDFRAYPMTGSSEGSILGYVVAQVQRKKELREAVLKGLQDFPDTFGHALLRSLLHEQPRVALLEFLKEHQEDVAGMTPETRQGFDMLIETEMSPLIVYDQDIPILKELLKKQKQKAEDTRKTLLTLTDGQAIQDRSGNNLLAMDLALVAQHDPKGAQEVFQHVVSVIATTEPDVRHLMDARYSKMGAFLQSLKLDPGLWPMMSKEARSRRYRNQPEWSQWAYCGSYMDKHETDTASLKDAFIRSGLLNEASSFDPLPGLGGPTYSSLLHYLSARLYQFKTRAELENLLKSEKQRTFGVDLLSTLVALNRDQALNDFAIRRGAELAQMPEETQALILAAVENHWTSLKYPEELPGELQKVLQRIQESRRKEEDVFMESLLKATSLRDLKLSDSNLTDPSKKLILKLLKEKNLTQAVRVFEKTCQLIETWKDGDAPESYQQRSRRLARPMSRSAFLLDCVNARESSAVAFAIRILNADQTGQFHGDAWIYDYGWGQQMLQSWHELGGRAAPVSSLEALMEELNEQLKGEPLALMTLVFHNWMPRLGRPDIQAFLQWTEKLPKDHPCHVLAKELQTAARLYLEAFPEGVGPSGTCAIRGHASHAQLWQHYVATLTNEKLNPRLRLALGNHLCYKYPWAVPADIVMPLTRLAAVENRDQNIVKAFTLATVMRCFNQLPMTPEWRSTAEILWEGWMKRQGKRQVSLYDNETSNPVLGHTFALLQLAGRLKKDEWIDTLLNVQAPGLQQYRSIVAILVDAGHPEKAASLLKANHARMYAWQSGIYTWHPDMRKNLPAFQKACADPGLALLGEMIVLQASDPHPALLRAFKNKETLSQRIATLAPKILKTTFSDESTRMHAVSIVANYAPLAALDLLGDYCDQEAQKISIDNLISMQDSGERAMKEYILSVHFIKQALAGKTERWLKAIETLAHPSTIGDYTPRSCLADLIRYPADMITALWERGEAREAKTWLPILEKIIALCESHAGRHTTVAVSHAYVLATQTEGGLEAWKKKRSPAELKLCERSLEYLDIVYETAATFVGAPDSKKRMTDEQRLRIVLDLLADNRRGNSYAIFSKLKDKHRLLTMEEMLAKAEMIQTFDNPNGARTFQIIECAVNEGLGAHALPLFDLMLTKKDPKGMDKYVVGLRKAALLIRLGKKAEAASVLAEISQTKPKPYLQKELDNLNKILETAQ</sequence>
<protein>
    <recommendedName>
        <fullName evidence="7">Tetratricopeptide repeat protein</fullName>
    </recommendedName>
</protein>
<keyword evidence="6" id="KW-1185">Reference proteome</keyword>
<dbReference type="RefSeq" id="WP_345738011.1">
    <property type="nucleotide sequence ID" value="NZ_BAABIA010000008.1"/>
</dbReference>
<evidence type="ECO:0000256" key="3">
    <source>
        <dbReference type="PROSITE-ProRule" id="PRU00339"/>
    </source>
</evidence>
<dbReference type="SUPFAM" id="SSF48452">
    <property type="entry name" value="TPR-like"/>
    <property type="match status" value="3"/>
</dbReference>
<evidence type="ECO:0000256" key="2">
    <source>
        <dbReference type="ARBA" id="ARBA00022803"/>
    </source>
</evidence>
<dbReference type="SMART" id="SM00028">
    <property type="entry name" value="TPR"/>
    <property type="match status" value="9"/>
</dbReference>
<dbReference type="EMBL" id="BAABIA010000008">
    <property type="protein sequence ID" value="GAA5145944.1"/>
    <property type="molecule type" value="Genomic_DNA"/>
</dbReference>
<evidence type="ECO:0000256" key="1">
    <source>
        <dbReference type="ARBA" id="ARBA00022737"/>
    </source>
</evidence>